<evidence type="ECO:0000256" key="1">
    <source>
        <dbReference type="SAM" id="MobiDB-lite"/>
    </source>
</evidence>
<dbReference type="InterPro" id="IPR032675">
    <property type="entry name" value="LRR_dom_sf"/>
</dbReference>
<dbReference type="Proteomes" id="UP000191144">
    <property type="component" value="Chromosome H"/>
</dbReference>
<dbReference type="SMART" id="SM00367">
    <property type="entry name" value="LRR_CC"/>
    <property type="match status" value="4"/>
</dbReference>
<feature type="domain" description="F-box/LRR-repeat protein 15-like leucin rich repeat" evidence="2">
    <location>
        <begin position="287"/>
        <end position="439"/>
    </location>
</feature>
<protein>
    <submittedName>
        <fullName evidence="3">LAME_0H08482g1_1</fullName>
    </submittedName>
</protein>
<dbReference type="OrthoDB" id="550575at2759"/>
<dbReference type="SUPFAM" id="SSF52047">
    <property type="entry name" value="RNI-like"/>
    <property type="match status" value="1"/>
</dbReference>
<sequence>MNSSNIAPMGSSKRSREVSDFLWTSRPPAKKVYGVLSSSVDDPHQARSQQPFFDTPSSYLTNLTPLATPTKKSRSPQGGDEFSFCYNHNSSNTHSNLETHFSDLKLYIPHKASEDVGNATHPIFMTAEIVEQILRFVVADATIPREKVRHRRKPQAFTHALLMCDGDEAKARRLWDCSTKPEVISVIDKRPRLHNCMQVNKMWHKIALSIITESLHFTDSKKVRKLAANASRLRNCLSKPSAFVLHKLSKLKQSDLNTMVPVVSSERLKWLEFYICPKILPPLPIFQKSLNLEKLVLPGNQLVDDEFLMKIAPYLTKLKTLDLRACDKITDGGVLSITTNCPELKVCNLGRHRNGNAITSVSMVALARNTKVDTVGVAGCHITDAGVWELAMHRGPLIRRLSLNNCQLLTDNSLPTLLALGYFPQLSVLEIRNLDRLTNVRPIVEYVRSKRSLGIPVLVEGGERLDSMIKKFEDRLELQESAHVLAAFAEWVNQDDMQ</sequence>
<dbReference type="InterPro" id="IPR006553">
    <property type="entry name" value="Leu-rich_rpt_Cys-con_subtyp"/>
</dbReference>
<proteinExistence type="predicted"/>
<dbReference type="AlphaFoldDB" id="A0A1G4KF58"/>
<dbReference type="PANTHER" id="PTHR13318">
    <property type="entry name" value="PARTNER OF PAIRED, ISOFORM B-RELATED"/>
    <property type="match status" value="1"/>
</dbReference>
<name>A0A1G4KF58_9SACH</name>
<dbReference type="Gene3D" id="3.80.10.10">
    <property type="entry name" value="Ribonuclease Inhibitor"/>
    <property type="match status" value="2"/>
</dbReference>
<evidence type="ECO:0000313" key="3">
    <source>
        <dbReference type="EMBL" id="SCV03197.1"/>
    </source>
</evidence>
<dbReference type="Pfam" id="PF25372">
    <property type="entry name" value="DUF7885"/>
    <property type="match status" value="1"/>
</dbReference>
<evidence type="ECO:0000259" key="2">
    <source>
        <dbReference type="Pfam" id="PF25372"/>
    </source>
</evidence>
<dbReference type="CDD" id="cd09293">
    <property type="entry name" value="AMN1"/>
    <property type="match status" value="1"/>
</dbReference>
<dbReference type="GO" id="GO:0031146">
    <property type="term" value="P:SCF-dependent proteasomal ubiquitin-dependent protein catabolic process"/>
    <property type="evidence" value="ECO:0007669"/>
    <property type="project" value="TreeGrafter"/>
</dbReference>
<accession>A0A1G4KF58</accession>
<dbReference type="PANTHER" id="PTHR13318:SF247">
    <property type="entry name" value="GH16156P"/>
    <property type="match status" value="1"/>
</dbReference>
<dbReference type="EMBL" id="LT598480">
    <property type="protein sequence ID" value="SCV03197.1"/>
    <property type="molecule type" value="Genomic_DNA"/>
</dbReference>
<feature type="region of interest" description="Disordered" evidence="1">
    <location>
        <begin position="1"/>
        <end position="21"/>
    </location>
</feature>
<keyword evidence="4" id="KW-1185">Reference proteome</keyword>
<dbReference type="GO" id="GO:0019005">
    <property type="term" value="C:SCF ubiquitin ligase complex"/>
    <property type="evidence" value="ECO:0007669"/>
    <property type="project" value="TreeGrafter"/>
</dbReference>
<reference evidence="4" key="1">
    <citation type="submission" date="2016-03" db="EMBL/GenBank/DDBJ databases">
        <authorList>
            <person name="Devillers Hugo."/>
        </authorList>
    </citation>
    <scope>NUCLEOTIDE SEQUENCE [LARGE SCALE GENOMIC DNA]</scope>
</reference>
<organism evidence="3 4">
    <name type="scientific">Lachancea meyersii CBS 8951</name>
    <dbReference type="NCBI Taxonomy" id="1266667"/>
    <lineage>
        <taxon>Eukaryota</taxon>
        <taxon>Fungi</taxon>
        <taxon>Dikarya</taxon>
        <taxon>Ascomycota</taxon>
        <taxon>Saccharomycotina</taxon>
        <taxon>Saccharomycetes</taxon>
        <taxon>Saccharomycetales</taxon>
        <taxon>Saccharomycetaceae</taxon>
        <taxon>Lachancea</taxon>
    </lineage>
</organism>
<dbReference type="InterPro" id="IPR057207">
    <property type="entry name" value="FBXL15_LRR"/>
</dbReference>
<evidence type="ECO:0000313" key="4">
    <source>
        <dbReference type="Proteomes" id="UP000191144"/>
    </source>
</evidence>
<gene>
    <name evidence="3" type="ORF">LAME_0H08482G</name>
</gene>